<protein>
    <recommendedName>
        <fullName evidence="8">Polysaccharide biosynthesis protein</fullName>
    </recommendedName>
</protein>
<dbReference type="KEGG" id="soa:G3M56_003260"/>
<evidence type="ECO:0000313" key="7">
    <source>
        <dbReference type="Proteomes" id="UP000475117"/>
    </source>
</evidence>
<organism evidence="6 7">
    <name type="scientific">Sulfuriroseicoccus oceanibius</name>
    <dbReference type="NCBI Taxonomy" id="2707525"/>
    <lineage>
        <taxon>Bacteria</taxon>
        <taxon>Pseudomonadati</taxon>
        <taxon>Verrucomicrobiota</taxon>
        <taxon>Verrucomicrobiia</taxon>
        <taxon>Verrucomicrobiales</taxon>
        <taxon>Verrucomicrobiaceae</taxon>
        <taxon>Sulfuriroseicoccus</taxon>
    </lineage>
</organism>
<reference evidence="6 7" key="1">
    <citation type="submission" date="2020-12" db="EMBL/GenBank/DDBJ databases">
        <title>Sulforoseuscoccus oceanibium gen. nov., sp. nov., a representative of the phylum Verrucomicrobia with special cytoplasmic membrane, and proposal of Sulforoseuscoccusaceae fam. nov.</title>
        <authorList>
            <person name="Xi F."/>
        </authorList>
    </citation>
    <scope>NUCLEOTIDE SEQUENCE [LARGE SCALE GENOMIC DNA]</scope>
    <source>
        <strain evidence="6 7">T37</strain>
    </source>
</reference>
<evidence type="ECO:0000256" key="2">
    <source>
        <dbReference type="ARBA" id="ARBA00022475"/>
    </source>
</evidence>
<keyword evidence="2" id="KW-1003">Cell membrane</keyword>
<evidence type="ECO:0000256" key="4">
    <source>
        <dbReference type="ARBA" id="ARBA00022989"/>
    </source>
</evidence>
<dbReference type="AlphaFoldDB" id="A0A6B3LA59"/>
<dbReference type="InterPro" id="IPR050833">
    <property type="entry name" value="Poly_Biosynth_Transport"/>
</dbReference>
<proteinExistence type="predicted"/>
<dbReference type="PANTHER" id="PTHR30250">
    <property type="entry name" value="PST FAMILY PREDICTED COLANIC ACID TRANSPORTER"/>
    <property type="match status" value="1"/>
</dbReference>
<dbReference type="RefSeq" id="WP_164363265.1">
    <property type="nucleotide sequence ID" value="NZ_CP066776.1"/>
</dbReference>
<sequence>MNVVAIVCNVFVGLWLAPFLIRSMGVAAYGLVPLAMVFSEYVSIVAQSFNASVNRNLTVSFRQGRVREAVGIFNSSFAVLVALGVVQVIGAVFLAVHLESFVSVPDGLASDACWLFVFTAIGFTVSLISSVFSVSMYSSNRLDLMRMADVLRILTRVGLIVGLFSFGGASLAAVGVANLVASVVVLGFNLFHWKRLTPELVVDFGAVNRPAIKLLWGMGGWMLVNQVGFLLLARVDLWAVNKYLGPDEGGRYALVLQWVLLVRVMAASVTGLFGPVITMYYANNDLTKIRDAVFGGGRALCLALAVPLGMMCGFSADLLAAWVGDEFRDTGGLLALQLAPLVFSLSTLPFMAVKTAFNRVRVPGMVTCALGLLNVGLVVWIATMTEYGVIGVACVGVVVLLAKNLGFQVMYCCSVMDAGSGYYRLLLPGGVVFASVWLGASFVSSMLGGLSLLQLIVAVMVVGGIGWLLVSRLIFQGAYGAWLHEVMPGRVRRLFSKC</sequence>
<keyword evidence="7" id="KW-1185">Reference proteome</keyword>
<evidence type="ECO:0000256" key="5">
    <source>
        <dbReference type="ARBA" id="ARBA00023136"/>
    </source>
</evidence>
<keyword evidence="4" id="KW-1133">Transmembrane helix</keyword>
<dbReference type="GO" id="GO:0005886">
    <property type="term" value="C:plasma membrane"/>
    <property type="evidence" value="ECO:0007669"/>
    <property type="project" value="UniProtKB-SubCell"/>
</dbReference>
<dbReference type="PANTHER" id="PTHR30250:SF26">
    <property type="entry name" value="PSMA PROTEIN"/>
    <property type="match status" value="1"/>
</dbReference>
<accession>A0A6B3LA59</accession>
<dbReference type="Proteomes" id="UP000475117">
    <property type="component" value="Chromosome"/>
</dbReference>
<evidence type="ECO:0000256" key="1">
    <source>
        <dbReference type="ARBA" id="ARBA00004651"/>
    </source>
</evidence>
<gene>
    <name evidence="6" type="ORF">G3M56_003260</name>
</gene>
<dbReference type="EMBL" id="CP066776">
    <property type="protein sequence ID" value="QQL45621.1"/>
    <property type="molecule type" value="Genomic_DNA"/>
</dbReference>
<comment type="subcellular location">
    <subcellularLocation>
        <location evidence="1">Cell membrane</location>
        <topology evidence="1">Multi-pass membrane protein</topology>
    </subcellularLocation>
</comment>
<keyword evidence="5" id="KW-0472">Membrane</keyword>
<evidence type="ECO:0000313" key="6">
    <source>
        <dbReference type="EMBL" id="QQL45621.1"/>
    </source>
</evidence>
<evidence type="ECO:0008006" key="8">
    <source>
        <dbReference type="Google" id="ProtNLM"/>
    </source>
</evidence>
<name>A0A6B3LA59_9BACT</name>
<keyword evidence="3" id="KW-0812">Transmembrane</keyword>
<evidence type="ECO:0000256" key="3">
    <source>
        <dbReference type="ARBA" id="ARBA00022692"/>
    </source>
</evidence>